<feature type="region of interest" description="Disordered" evidence="1">
    <location>
        <begin position="419"/>
        <end position="489"/>
    </location>
</feature>
<feature type="compositionally biased region" description="Polar residues" evidence="1">
    <location>
        <begin position="419"/>
        <end position="433"/>
    </location>
</feature>
<keyword evidence="2" id="KW-1133">Transmembrane helix</keyword>
<organism evidence="3 4">
    <name type="scientific">Mycena albidolilacea</name>
    <dbReference type="NCBI Taxonomy" id="1033008"/>
    <lineage>
        <taxon>Eukaryota</taxon>
        <taxon>Fungi</taxon>
        <taxon>Dikarya</taxon>
        <taxon>Basidiomycota</taxon>
        <taxon>Agaricomycotina</taxon>
        <taxon>Agaricomycetes</taxon>
        <taxon>Agaricomycetidae</taxon>
        <taxon>Agaricales</taxon>
        <taxon>Marasmiineae</taxon>
        <taxon>Mycenaceae</taxon>
        <taxon>Mycena</taxon>
    </lineage>
</organism>
<gene>
    <name evidence="3" type="ORF">DFH08DRAFT_938612</name>
</gene>
<protein>
    <submittedName>
        <fullName evidence="3">Uncharacterized protein</fullName>
    </submittedName>
</protein>
<evidence type="ECO:0000313" key="4">
    <source>
        <dbReference type="Proteomes" id="UP001218218"/>
    </source>
</evidence>
<comment type="caution">
    <text evidence="3">The sequence shown here is derived from an EMBL/GenBank/DDBJ whole genome shotgun (WGS) entry which is preliminary data.</text>
</comment>
<evidence type="ECO:0000256" key="2">
    <source>
        <dbReference type="SAM" id="Phobius"/>
    </source>
</evidence>
<feature type="region of interest" description="Disordered" evidence="1">
    <location>
        <begin position="68"/>
        <end position="118"/>
    </location>
</feature>
<keyword evidence="2" id="KW-0472">Membrane</keyword>
<evidence type="ECO:0000313" key="3">
    <source>
        <dbReference type="EMBL" id="KAJ7340846.1"/>
    </source>
</evidence>
<dbReference type="AlphaFoldDB" id="A0AAD6ZWD6"/>
<dbReference type="EMBL" id="JARIHO010000026">
    <property type="protein sequence ID" value="KAJ7340846.1"/>
    <property type="molecule type" value="Genomic_DNA"/>
</dbReference>
<keyword evidence="2" id="KW-0812">Transmembrane</keyword>
<feature type="region of interest" description="Disordered" evidence="1">
    <location>
        <begin position="353"/>
        <end position="396"/>
    </location>
</feature>
<name>A0AAD6ZWD6_9AGAR</name>
<sequence>MSDPTLCRGTDPEGNQCICLRAKETYLDDDTNRTLCKNCGHIESAHPEPPTSAGTMVRGFRDAARFASSSSHSVKATHQEAEAEMSAGLRPKKRKSDTDTEPPSKKSHKEGKGKEKAVKFPEGEKVKYGKLVFLTCGISEGALRNPKVPSGSDMNEMRRAGLVVLSTPSKPLLIDTAWNNDRVNSEIKKLLPKPIEFLKRHAYPGRDSDLPELQNQLWLGIIRQGKTLTLASDALPTGVELADHTKFLGRSAADRVLFLASKLKIPQRRWDWADSESEDLGSDIDTVKSEDIVMTPRKKLAAANKPKIKMEDVPEEVDTDMRKAAKMRTRLASGSITHKPLFIPESSDIDPLIISSDDDASTPPPAPTLVSSIAIPAGLGSSPEPQSPNRDPPTFFDDFTMNFGAPSFVGLGPPAFAGSSTSAVAGPSTSTSPWAIDSGGGEASSTPRLSPPPPSRVISSGHGMPESAPRFKKNGQGSGRPGSLEHRRARRCRRTVELSPQNSGGGLYCPLCPSPPIPLTVIGSVLLNHPLLLCLHLTVFTRVYILLSLLIFLSPFLTFL</sequence>
<dbReference type="Proteomes" id="UP001218218">
    <property type="component" value="Unassembled WGS sequence"/>
</dbReference>
<feature type="transmembrane region" description="Helical" evidence="2">
    <location>
        <begin position="539"/>
        <end position="559"/>
    </location>
</feature>
<proteinExistence type="predicted"/>
<feature type="compositionally biased region" description="Basic and acidic residues" evidence="1">
    <location>
        <begin position="96"/>
        <end position="118"/>
    </location>
</feature>
<reference evidence="3" key="1">
    <citation type="submission" date="2023-03" db="EMBL/GenBank/DDBJ databases">
        <title>Massive genome expansion in bonnet fungi (Mycena s.s.) driven by repeated elements and novel gene families across ecological guilds.</title>
        <authorList>
            <consortium name="Lawrence Berkeley National Laboratory"/>
            <person name="Harder C.B."/>
            <person name="Miyauchi S."/>
            <person name="Viragh M."/>
            <person name="Kuo A."/>
            <person name="Thoen E."/>
            <person name="Andreopoulos B."/>
            <person name="Lu D."/>
            <person name="Skrede I."/>
            <person name="Drula E."/>
            <person name="Henrissat B."/>
            <person name="Morin E."/>
            <person name="Kohler A."/>
            <person name="Barry K."/>
            <person name="LaButti K."/>
            <person name="Morin E."/>
            <person name="Salamov A."/>
            <person name="Lipzen A."/>
            <person name="Mereny Z."/>
            <person name="Hegedus B."/>
            <person name="Baldrian P."/>
            <person name="Stursova M."/>
            <person name="Weitz H."/>
            <person name="Taylor A."/>
            <person name="Grigoriev I.V."/>
            <person name="Nagy L.G."/>
            <person name="Martin F."/>
            <person name="Kauserud H."/>
        </authorList>
    </citation>
    <scope>NUCLEOTIDE SEQUENCE</scope>
    <source>
        <strain evidence="3">CBHHK002</strain>
    </source>
</reference>
<evidence type="ECO:0000256" key="1">
    <source>
        <dbReference type="SAM" id="MobiDB-lite"/>
    </source>
</evidence>
<keyword evidence="4" id="KW-1185">Reference proteome</keyword>
<accession>A0AAD6ZWD6</accession>